<dbReference type="AlphaFoldDB" id="A0A0A2MRH1"/>
<dbReference type="eggNOG" id="COG2388">
    <property type="taxonomic scope" value="Bacteria"/>
</dbReference>
<dbReference type="Pfam" id="PF14542">
    <property type="entry name" value="Acetyltransf_CG"/>
    <property type="match status" value="1"/>
</dbReference>
<proteinExistence type="predicted"/>
<sequence>MEKTTFKVNEDEKQFELHTKSGISFLEFHREGEKIYLTHTETPHELRGKGYAAELVKQTLQCAKDNGLTVVPSCSYVAHYVNEHPEWNDILSAGYQM</sequence>
<accession>A0A0A2MRH1</accession>
<dbReference type="Proteomes" id="UP000030111">
    <property type="component" value="Unassembled WGS sequence"/>
</dbReference>
<dbReference type="SUPFAM" id="SSF55729">
    <property type="entry name" value="Acyl-CoA N-acyltransferases (Nat)"/>
    <property type="match status" value="1"/>
</dbReference>
<feature type="domain" description="N-acetyltransferase" evidence="1">
    <location>
        <begin position="7"/>
        <end position="92"/>
    </location>
</feature>
<evidence type="ECO:0000313" key="2">
    <source>
        <dbReference type="EMBL" id="KGO94073.1"/>
    </source>
</evidence>
<evidence type="ECO:0000259" key="1">
    <source>
        <dbReference type="PROSITE" id="PS51729"/>
    </source>
</evidence>
<dbReference type="RefSeq" id="WP_026990639.1">
    <property type="nucleotide sequence ID" value="NZ_AUGP01000017.1"/>
</dbReference>
<dbReference type="InterPro" id="IPR045057">
    <property type="entry name" value="Gcn5-rel_NAT"/>
</dbReference>
<dbReference type="InterPro" id="IPR016181">
    <property type="entry name" value="Acyl_CoA_acyltransferase"/>
</dbReference>
<dbReference type="Gene3D" id="3.40.630.30">
    <property type="match status" value="1"/>
</dbReference>
<dbReference type="EMBL" id="JRLY01000002">
    <property type="protein sequence ID" value="KGO94073.1"/>
    <property type="molecule type" value="Genomic_DNA"/>
</dbReference>
<dbReference type="OrthoDB" id="1120671at2"/>
<dbReference type="PANTHER" id="PTHR31435:SF9">
    <property type="entry name" value="PROTEIN NATD1"/>
    <property type="match status" value="1"/>
</dbReference>
<dbReference type="GO" id="GO:0016740">
    <property type="term" value="F:transferase activity"/>
    <property type="evidence" value="ECO:0007669"/>
    <property type="project" value="UniProtKB-KW"/>
</dbReference>
<dbReference type="STRING" id="1121898.GCA_000422725_01791"/>
<name>A0A0A2MRH1_9FLAO</name>
<protein>
    <submittedName>
        <fullName evidence="2">Acetyltransferase</fullName>
    </submittedName>
</protein>
<reference evidence="2 3" key="1">
    <citation type="submission" date="2013-09" db="EMBL/GenBank/DDBJ databases">
        <authorList>
            <person name="Zeng Z."/>
            <person name="Chen C."/>
        </authorList>
    </citation>
    <scope>NUCLEOTIDE SEQUENCE [LARGE SCALE GENOMIC DNA]</scope>
    <source>
        <strain evidence="2 3">WB 4.1-42</strain>
    </source>
</reference>
<keyword evidence="2" id="KW-0808">Transferase</keyword>
<organism evidence="2 3">
    <name type="scientific">Flavobacterium subsaxonicum WB 4.1-42 = DSM 21790</name>
    <dbReference type="NCBI Taxonomy" id="1121898"/>
    <lineage>
        <taxon>Bacteria</taxon>
        <taxon>Pseudomonadati</taxon>
        <taxon>Bacteroidota</taxon>
        <taxon>Flavobacteriia</taxon>
        <taxon>Flavobacteriales</taxon>
        <taxon>Flavobacteriaceae</taxon>
        <taxon>Flavobacterium</taxon>
    </lineage>
</organism>
<dbReference type="PANTHER" id="PTHR31435">
    <property type="entry name" value="PROTEIN NATD1"/>
    <property type="match status" value="1"/>
</dbReference>
<comment type="caution">
    <text evidence="2">The sequence shown here is derived from an EMBL/GenBank/DDBJ whole genome shotgun (WGS) entry which is preliminary data.</text>
</comment>
<dbReference type="InterPro" id="IPR031165">
    <property type="entry name" value="GNAT_YJDJ"/>
</dbReference>
<evidence type="ECO:0000313" key="3">
    <source>
        <dbReference type="Proteomes" id="UP000030111"/>
    </source>
</evidence>
<dbReference type="PROSITE" id="PS51729">
    <property type="entry name" value="GNAT_YJDJ"/>
    <property type="match status" value="1"/>
</dbReference>
<keyword evidence="3" id="KW-1185">Reference proteome</keyword>
<gene>
    <name evidence="2" type="ORF">Q766_03830</name>
</gene>